<feature type="non-terminal residue" evidence="5">
    <location>
        <position position="1"/>
    </location>
</feature>
<evidence type="ECO:0000256" key="2">
    <source>
        <dbReference type="ARBA" id="ARBA00022574"/>
    </source>
</evidence>
<name>A0A392QLL1_9FABA</name>
<keyword evidence="2" id="KW-0853">WD repeat</keyword>
<reference evidence="5 6" key="1">
    <citation type="journal article" date="2018" name="Front. Plant Sci.">
        <title>Red Clover (Trifolium pratense) and Zigzag Clover (T. medium) - A Picture of Genomic Similarities and Differences.</title>
        <authorList>
            <person name="Dluhosova J."/>
            <person name="Istvanek J."/>
            <person name="Nedelnik J."/>
            <person name="Repkova J."/>
        </authorList>
    </citation>
    <scope>NUCLEOTIDE SEQUENCE [LARGE SCALE GENOMIC DNA]</scope>
    <source>
        <strain evidence="6">cv. 10/8</strain>
        <tissue evidence="5">Leaf</tissue>
    </source>
</reference>
<dbReference type="GO" id="GO:0010992">
    <property type="term" value="P:ubiquitin recycling"/>
    <property type="evidence" value="ECO:0007669"/>
    <property type="project" value="TreeGrafter"/>
</dbReference>
<dbReference type="InterPro" id="IPR015155">
    <property type="entry name" value="PFU"/>
</dbReference>
<dbReference type="GO" id="GO:0043130">
    <property type="term" value="F:ubiquitin binding"/>
    <property type="evidence" value="ECO:0007669"/>
    <property type="project" value="TreeGrafter"/>
</dbReference>
<dbReference type="PANTHER" id="PTHR19849:SF0">
    <property type="entry name" value="PHOSPHOLIPASE A-2-ACTIVATING PROTEIN"/>
    <property type="match status" value="1"/>
</dbReference>
<evidence type="ECO:0000313" key="5">
    <source>
        <dbReference type="EMBL" id="MCI24817.1"/>
    </source>
</evidence>
<feature type="non-terminal residue" evidence="5">
    <location>
        <position position="72"/>
    </location>
</feature>
<evidence type="ECO:0000256" key="3">
    <source>
        <dbReference type="ARBA" id="ARBA00022737"/>
    </source>
</evidence>
<sequence length="72" mass="8140">TSDGQTKVVREGDNGVAYAWNMAEQKWDKIGEVVDGPEESNRPLFDGVQYDYVFDVDIGDGMPIRKLPYNRS</sequence>
<dbReference type="InterPro" id="IPR038122">
    <property type="entry name" value="PFU_sf"/>
</dbReference>
<dbReference type="EMBL" id="LXQA010143717">
    <property type="protein sequence ID" value="MCI24817.1"/>
    <property type="molecule type" value="Genomic_DNA"/>
</dbReference>
<dbReference type="AlphaFoldDB" id="A0A392QLL1"/>
<dbReference type="PROSITE" id="PS51394">
    <property type="entry name" value="PFU"/>
    <property type="match status" value="1"/>
</dbReference>
<protein>
    <submittedName>
        <fullName evidence="5">Phospholipase A-2-activating protein</fullName>
    </submittedName>
</protein>
<evidence type="ECO:0000313" key="6">
    <source>
        <dbReference type="Proteomes" id="UP000265520"/>
    </source>
</evidence>
<dbReference type="Proteomes" id="UP000265520">
    <property type="component" value="Unassembled WGS sequence"/>
</dbReference>
<evidence type="ECO:0000256" key="1">
    <source>
        <dbReference type="ARBA" id="ARBA00022490"/>
    </source>
</evidence>
<accession>A0A392QLL1</accession>
<dbReference type="GO" id="GO:0043161">
    <property type="term" value="P:proteasome-mediated ubiquitin-dependent protein catabolic process"/>
    <property type="evidence" value="ECO:0007669"/>
    <property type="project" value="TreeGrafter"/>
</dbReference>
<dbReference type="PANTHER" id="PTHR19849">
    <property type="entry name" value="PHOSPHOLIPASE A-2-ACTIVATING PROTEIN"/>
    <property type="match status" value="1"/>
</dbReference>
<dbReference type="GO" id="GO:0005634">
    <property type="term" value="C:nucleus"/>
    <property type="evidence" value="ECO:0007669"/>
    <property type="project" value="TreeGrafter"/>
</dbReference>
<dbReference type="Pfam" id="PF09070">
    <property type="entry name" value="PFU"/>
    <property type="match status" value="1"/>
</dbReference>
<keyword evidence="1" id="KW-0963">Cytoplasm</keyword>
<keyword evidence="3" id="KW-0677">Repeat</keyword>
<dbReference type="GO" id="GO:0005737">
    <property type="term" value="C:cytoplasm"/>
    <property type="evidence" value="ECO:0007669"/>
    <property type="project" value="TreeGrafter"/>
</dbReference>
<comment type="caution">
    <text evidence="5">The sequence shown here is derived from an EMBL/GenBank/DDBJ whole genome shotgun (WGS) entry which is preliminary data.</text>
</comment>
<keyword evidence="6" id="KW-1185">Reference proteome</keyword>
<proteinExistence type="predicted"/>
<organism evidence="5 6">
    <name type="scientific">Trifolium medium</name>
    <dbReference type="NCBI Taxonomy" id="97028"/>
    <lineage>
        <taxon>Eukaryota</taxon>
        <taxon>Viridiplantae</taxon>
        <taxon>Streptophyta</taxon>
        <taxon>Embryophyta</taxon>
        <taxon>Tracheophyta</taxon>
        <taxon>Spermatophyta</taxon>
        <taxon>Magnoliopsida</taxon>
        <taxon>eudicotyledons</taxon>
        <taxon>Gunneridae</taxon>
        <taxon>Pentapetalae</taxon>
        <taxon>rosids</taxon>
        <taxon>fabids</taxon>
        <taxon>Fabales</taxon>
        <taxon>Fabaceae</taxon>
        <taxon>Papilionoideae</taxon>
        <taxon>50 kb inversion clade</taxon>
        <taxon>NPAAA clade</taxon>
        <taxon>Hologalegina</taxon>
        <taxon>IRL clade</taxon>
        <taxon>Trifolieae</taxon>
        <taxon>Trifolium</taxon>
    </lineage>
</organism>
<dbReference type="Gene3D" id="3.10.20.870">
    <property type="entry name" value="PFU (PLAA family ubiquitin binding), C-terminal domain"/>
    <property type="match status" value="1"/>
</dbReference>
<feature type="domain" description="PFU" evidence="4">
    <location>
        <begin position="19"/>
        <end position="72"/>
    </location>
</feature>
<evidence type="ECO:0000259" key="4">
    <source>
        <dbReference type="PROSITE" id="PS51394"/>
    </source>
</evidence>